<feature type="region of interest" description="Disordered" evidence="1">
    <location>
        <begin position="1"/>
        <end position="51"/>
    </location>
</feature>
<proteinExistence type="predicted"/>
<dbReference type="AlphaFoldDB" id="A0AAN7UI43"/>
<evidence type="ECO:0008006" key="4">
    <source>
        <dbReference type="Google" id="ProtNLM"/>
    </source>
</evidence>
<protein>
    <recommendedName>
        <fullName evidence="4">Ricin B lectin domain-containing protein</fullName>
    </recommendedName>
</protein>
<name>A0AAN7UI43_9PEZI</name>
<sequence>MESRPLEELRISQGGATDSQSADSDDSSTIYTPTHTTEPDNNSSASSTHKGSNACAPIAGKTYMICHRESGKVISLKYGTLVTEIPNQLCGCFWKCLEKDGWLGFRETGSGHVLGHDGKGSYRATQNHHKYWEYLQVVPKGNEGYQLGSPRWSTLQLVGIGGDGRTLVDATSSDNAAFWEFTEV</sequence>
<reference evidence="2 3" key="1">
    <citation type="submission" date="2023-10" db="EMBL/GenBank/DDBJ databases">
        <title>Draft genome sequence of Xylaria bambusicola isolate GMP-LS, the root and basal stem rot pathogen of sugarcane in Indonesia.</title>
        <authorList>
            <person name="Selvaraj P."/>
            <person name="Muralishankar V."/>
            <person name="Muruganantham S."/>
            <person name="Sp S."/>
            <person name="Haryani S."/>
            <person name="Lau K.J.X."/>
            <person name="Naqvi N.I."/>
        </authorList>
    </citation>
    <scope>NUCLEOTIDE SEQUENCE [LARGE SCALE GENOMIC DNA]</scope>
    <source>
        <strain evidence="2">GMP-LS</strain>
    </source>
</reference>
<dbReference type="PANTHER" id="PTHR39697">
    <property type="entry name" value="RICIN B LECTIN DOMAIN-CONTAINING PROTEIN-RELATED"/>
    <property type="match status" value="1"/>
</dbReference>
<accession>A0AAN7UI43</accession>
<dbReference type="EMBL" id="JAWHQM010000013">
    <property type="protein sequence ID" value="KAK5629848.1"/>
    <property type="molecule type" value="Genomic_DNA"/>
</dbReference>
<gene>
    <name evidence="2" type="ORF">RRF57_005563</name>
</gene>
<keyword evidence="3" id="KW-1185">Reference proteome</keyword>
<comment type="caution">
    <text evidence="2">The sequence shown here is derived from an EMBL/GenBank/DDBJ whole genome shotgun (WGS) entry which is preliminary data.</text>
</comment>
<evidence type="ECO:0000256" key="1">
    <source>
        <dbReference type="SAM" id="MobiDB-lite"/>
    </source>
</evidence>
<evidence type="ECO:0000313" key="2">
    <source>
        <dbReference type="EMBL" id="KAK5629848.1"/>
    </source>
</evidence>
<feature type="compositionally biased region" description="Polar residues" evidence="1">
    <location>
        <begin position="29"/>
        <end position="51"/>
    </location>
</feature>
<dbReference type="PANTHER" id="PTHR39697:SF2">
    <property type="entry name" value="CYANOVIRIN-N DOMAIN-CONTAINING PROTEIN"/>
    <property type="match status" value="1"/>
</dbReference>
<dbReference type="Proteomes" id="UP001305414">
    <property type="component" value="Unassembled WGS sequence"/>
</dbReference>
<organism evidence="2 3">
    <name type="scientific">Xylaria bambusicola</name>
    <dbReference type="NCBI Taxonomy" id="326684"/>
    <lineage>
        <taxon>Eukaryota</taxon>
        <taxon>Fungi</taxon>
        <taxon>Dikarya</taxon>
        <taxon>Ascomycota</taxon>
        <taxon>Pezizomycotina</taxon>
        <taxon>Sordariomycetes</taxon>
        <taxon>Xylariomycetidae</taxon>
        <taxon>Xylariales</taxon>
        <taxon>Xylariaceae</taxon>
        <taxon>Xylaria</taxon>
    </lineage>
</organism>
<feature type="compositionally biased region" description="Basic and acidic residues" evidence="1">
    <location>
        <begin position="1"/>
        <end position="10"/>
    </location>
</feature>
<evidence type="ECO:0000313" key="3">
    <source>
        <dbReference type="Proteomes" id="UP001305414"/>
    </source>
</evidence>